<protein>
    <submittedName>
        <fullName evidence="1">BZIP transcription factor</fullName>
    </submittedName>
</protein>
<dbReference type="AlphaFoldDB" id="A0A927AQJ2"/>
<proteinExistence type="predicted"/>
<accession>A0A927AQJ2</accession>
<organism evidence="1 2">
    <name type="scientific">Spirosoma profusum</name>
    <dbReference type="NCBI Taxonomy" id="2771354"/>
    <lineage>
        <taxon>Bacteria</taxon>
        <taxon>Pseudomonadati</taxon>
        <taxon>Bacteroidota</taxon>
        <taxon>Cytophagia</taxon>
        <taxon>Cytophagales</taxon>
        <taxon>Cytophagaceae</taxon>
        <taxon>Spirosoma</taxon>
    </lineage>
</organism>
<gene>
    <name evidence="1" type="ORF">IC229_07990</name>
</gene>
<keyword evidence="2" id="KW-1185">Reference proteome</keyword>
<reference evidence="1" key="1">
    <citation type="submission" date="2020-09" db="EMBL/GenBank/DDBJ databases">
        <authorList>
            <person name="Kim M.K."/>
        </authorList>
    </citation>
    <scope>NUCLEOTIDE SEQUENCE</scope>
    <source>
        <strain evidence="1">BT702</strain>
    </source>
</reference>
<evidence type="ECO:0000313" key="1">
    <source>
        <dbReference type="EMBL" id="MBD2700571.1"/>
    </source>
</evidence>
<name>A0A927AQJ2_9BACT</name>
<sequence length="420" mass="43299">MEVPVGTPLTVQGNLNLPTGFNVLVNNQTYIKQPTAGSSNVYMGLNAGTSGGGTNNLAIGTNAGPAITAGGNNNVFLGSGAGASNTTGTANVFIGANAGLSNLTGTGNMFIGQLAGLSTTGSYNLFLGNSSGQQTTGGAGNTFIGNGSGYANTSGQNNTYIGNSAGFTGNATGQANTFIGYGAGTNGPNVNNSTAIGVNAVVTADNSIIIGAANAAWKVGIGNTAPQNKVEITAGVAATSGLRFTNLKSTDAASMTNQTKVLSVNASGDVILVSTNASTREGVTEAFWQRKGSFLQSTQDDAVIIGANTRTPVGYKLFVEQGILTEKVKVALKNTSDWSDYVFQSDYKLKSLSEVESFIQANKHLPGVPSAQEMVEKGNDLHKTDAKLLEKIEELTLYSIQQQKEIDQLKQLVKQLVEKK</sequence>
<evidence type="ECO:0000313" key="2">
    <source>
        <dbReference type="Proteomes" id="UP000598820"/>
    </source>
</evidence>
<dbReference type="Proteomes" id="UP000598820">
    <property type="component" value="Unassembled WGS sequence"/>
</dbReference>
<dbReference type="EMBL" id="JACWZY010000005">
    <property type="protein sequence ID" value="MBD2700571.1"/>
    <property type="molecule type" value="Genomic_DNA"/>
</dbReference>
<comment type="caution">
    <text evidence="1">The sequence shown here is derived from an EMBL/GenBank/DDBJ whole genome shotgun (WGS) entry which is preliminary data.</text>
</comment>